<protein>
    <submittedName>
        <fullName evidence="1">Uncharacterized protein</fullName>
    </submittedName>
</protein>
<organism evidence="1 2">
    <name type="scientific">Brassica cretica</name>
    <name type="common">Mustard</name>
    <dbReference type="NCBI Taxonomy" id="69181"/>
    <lineage>
        <taxon>Eukaryota</taxon>
        <taxon>Viridiplantae</taxon>
        <taxon>Streptophyta</taxon>
        <taxon>Embryophyta</taxon>
        <taxon>Tracheophyta</taxon>
        <taxon>Spermatophyta</taxon>
        <taxon>Magnoliopsida</taxon>
        <taxon>eudicotyledons</taxon>
        <taxon>Gunneridae</taxon>
        <taxon>Pentapetalae</taxon>
        <taxon>rosids</taxon>
        <taxon>malvids</taxon>
        <taxon>Brassicales</taxon>
        <taxon>Brassicaceae</taxon>
        <taxon>Brassiceae</taxon>
        <taxon>Brassica</taxon>
    </lineage>
</organism>
<reference evidence="1" key="1">
    <citation type="submission" date="2019-12" db="EMBL/GenBank/DDBJ databases">
        <title>Genome sequencing and annotation of Brassica cretica.</title>
        <authorList>
            <person name="Studholme D.J."/>
            <person name="Sarris P."/>
        </authorList>
    </citation>
    <scope>NUCLEOTIDE SEQUENCE</scope>
    <source>
        <strain evidence="1">PFS-109/04</strain>
        <tissue evidence="1">Leaf</tissue>
    </source>
</reference>
<accession>A0A8S9QRQ4</accession>
<gene>
    <name evidence="1" type="ORF">F2Q69_00016993</name>
</gene>
<dbReference type="Proteomes" id="UP000712600">
    <property type="component" value="Unassembled WGS sequence"/>
</dbReference>
<evidence type="ECO:0000313" key="1">
    <source>
        <dbReference type="EMBL" id="KAF3553040.1"/>
    </source>
</evidence>
<dbReference type="EMBL" id="QGKX02000996">
    <property type="protein sequence ID" value="KAF3553040.1"/>
    <property type="molecule type" value="Genomic_DNA"/>
</dbReference>
<name>A0A8S9QRQ4_BRACR</name>
<proteinExistence type="predicted"/>
<comment type="caution">
    <text evidence="1">The sequence shown here is derived from an EMBL/GenBank/DDBJ whole genome shotgun (WGS) entry which is preliminary data.</text>
</comment>
<sequence length="104" mass="11925">MNDFGRHWCWIRALATPSLFTRACIVISMASVMQPYDQQTLKEYCTEKANLDSGCYNLPCRLLGLALMNCYRLVGFTIQHVVKLCNGQWLHIEPEDNGTEPNKK</sequence>
<dbReference type="AlphaFoldDB" id="A0A8S9QRQ4"/>
<evidence type="ECO:0000313" key="2">
    <source>
        <dbReference type="Proteomes" id="UP000712600"/>
    </source>
</evidence>